<keyword evidence="1" id="KW-1133">Transmembrane helix</keyword>
<dbReference type="OrthoDB" id="1445569at2"/>
<dbReference type="STRING" id="34002.SAMN04489859_106816"/>
<feature type="transmembrane region" description="Helical" evidence="1">
    <location>
        <begin position="16"/>
        <end position="35"/>
    </location>
</feature>
<dbReference type="EMBL" id="FODE01000068">
    <property type="protein sequence ID" value="SEO32262.1"/>
    <property type="molecule type" value="Genomic_DNA"/>
</dbReference>
<keyword evidence="1" id="KW-0812">Transmembrane</keyword>
<evidence type="ECO:0000313" key="2">
    <source>
        <dbReference type="EMBL" id="SEO32262.1"/>
    </source>
</evidence>
<gene>
    <name evidence="2" type="ORF">SAMN04489859_106816</name>
</gene>
<protein>
    <submittedName>
        <fullName evidence="2">TIGR02588 family protein</fullName>
    </submittedName>
</protein>
<sequence>MSDADENTGKRPLAEWIFGLLSGCGIAALILFLSWQALFSSSHAPDLVVSVIGVERKGDANIATFEVANHGDRAASAVTVLAKGQQVVEFDYVAAHSIRRGAVGLPGGWSAGDPSIGIGGFAEP</sequence>
<dbReference type="AlphaFoldDB" id="A0A1H8NRK2"/>
<keyword evidence="1" id="KW-0472">Membrane</keyword>
<keyword evidence="3" id="KW-1185">Reference proteome</keyword>
<proteinExistence type="predicted"/>
<reference evidence="2 3" key="1">
    <citation type="submission" date="2016-10" db="EMBL/GenBank/DDBJ databases">
        <authorList>
            <person name="de Groot N.N."/>
        </authorList>
    </citation>
    <scope>NUCLEOTIDE SEQUENCE [LARGE SCALE GENOMIC DNA]</scope>
    <source>
        <strain evidence="2 3">DSM 8512</strain>
    </source>
</reference>
<dbReference type="RefSeq" id="WP_139208286.1">
    <property type="nucleotide sequence ID" value="NZ_FODE01000068.1"/>
</dbReference>
<organism evidence="2 3">
    <name type="scientific">Paracoccus alcaliphilus</name>
    <dbReference type="NCBI Taxonomy" id="34002"/>
    <lineage>
        <taxon>Bacteria</taxon>
        <taxon>Pseudomonadati</taxon>
        <taxon>Pseudomonadota</taxon>
        <taxon>Alphaproteobacteria</taxon>
        <taxon>Rhodobacterales</taxon>
        <taxon>Paracoccaceae</taxon>
        <taxon>Paracoccus</taxon>
    </lineage>
</organism>
<evidence type="ECO:0000256" key="1">
    <source>
        <dbReference type="SAM" id="Phobius"/>
    </source>
</evidence>
<accession>A0A1H8NRK2</accession>
<name>A0A1H8NRK2_9RHOB</name>
<evidence type="ECO:0000313" key="3">
    <source>
        <dbReference type="Proteomes" id="UP000199054"/>
    </source>
</evidence>
<dbReference type="Proteomes" id="UP000199054">
    <property type="component" value="Unassembled WGS sequence"/>
</dbReference>